<evidence type="ECO:0000313" key="1">
    <source>
        <dbReference type="EMBL" id="GBP38273.1"/>
    </source>
</evidence>
<dbReference type="Proteomes" id="UP000299102">
    <property type="component" value="Unassembled WGS sequence"/>
</dbReference>
<proteinExistence type="predicted"/>
<evidence type="ECO:0000313" key="2">
    <source>
        <dbReference type="Proteomes" id="UP000299102"/>
    </source>
</evidence>
<comment type="caution">
    <text evidence="1">The sequence shown here is derived from an EMBL/GenBank/DDBJ whole genome shotgun (WGS) entry which is preliminary data.</text>
</comment>
<reference evidence="1 2" key="1">
    <citation type="journal article" date="2019" name="Commun. Biol.">
        <title>The bagworm genome reveals a unique fibroin gene that provides high tensile strength.</title>
        <authorList>
            <person name="Kono N."/>
            <person name="Nakamura H."/>
            <person name="Ohtoshi R."/>
            <person name="Tomita M."/>
            <person name="Numata K."/>
            <person name="Arakawa K."/>
        </authorList>
    </citation>
    <scope>NUCLEOTIDE SEQUENCE [LARGE SCALE GENOMIC DNA]</scope>
</reference>
<dbReference type="AlphaFoldDB" id="A0A4C1VHZ4"/>
<gene>
    <name evidence="1" type="ORF">EVAR_29216_1</name>
</gene>
<sequence>MSGIENKSRNEIGIEIIEDKEIRSHLCCRRRGPKCNRDNANRAFTSNWADSLSLIIVLERTRLAGGPLFPTLDRFSEFGSQKVRAAPRPELFHPATTSGRAGRACGMISTPLLKTLLL</sequence>
<keyword evidence="2" id="KW-1185">Reference proteome</keyword>
<organism evidence="1 2">
    <name type="scientific">Eumeta variegata</name>
    <name type="common">Bagworm moth</name>
    <name type="synonym">Eumeta japonica</name>
    <dbReference type="NCBI Taxonomy" id="151549"/>
    <lineage>
        <taxon>Eukaryota</taxon>
        <taxon>Metazoa</taxon>
        <taxon>Ecdysozoa</taxon>
        <taxon>Arthropoda</taxon>
        <taxon>Hexapoda</taxon>
        <taxon>Insecta</taxon>
        <taxon>Pterygota</taxon>
        <taxon>Neoptera</taxon>
        <taxon>Endopterygota</taxon>
        <taxon>Lepidoptera</taxon>
        <taxon>Glossata</taxon>
        <taxon>Ditrysia</taxon>
        <taxon>Tineoidea</taxon>
        <taxon>Psychidae</taxon>
        <taxon>Oiketicinae</taxon>
        <taxon>Eumeta</taxon>
    </lineage>
</organism>
<protein>
    <submittedName>
        <fullName evidence="1">Uncharacterized protein</fullName>
    </submittedName>
</protein>
<name>A0A4C1VHZ4_EUMVA</name>
<dbReference type="EMBL" id="BGZK01000346">
    <property type="protein sequence ID" value="GBP38273.1"/>
    <property type="molecule type" value="Genomic_DNA"/>
</dbReference>
<accession>A0A4C1VHZ4</accession>